<gene>
    <name evidence="3" type="ORF">K431DRAFT_41535</name>
</gene>
<comment type="caution">
    <text evidence="3">The sequence shown here is derived from an EMBL/GenBank/DDBJ whole genome shotgun (WGS) entry which is preliminary data.</text>
</comment>
<dbReference type="EMBL" id="MU003781">
    <property type="protein sequence ID" value="KAF2722586.1"/>
    <property type="molecule type" value="Genomic_DNA"/>
</dbReference>
<evidence type="ECO:0000313" key="4">
    <source>
        <dbReference type="Proteomes" id="UP000799441"/>
    </source>
</evidence>
<evidence type="ECO:0000256" key="1">
    <source>
        <dbReference type="ARBA" id="ARBA00004685"/>
    </source>
</evidence>
<name>A0A9P4QCT7_9PEZI</name>
<dbReference type="AlphaFoldDB" id="A0A9P4QCT7"/>
<evidence type="ECO:0008006" key="5">
    <source>
        <dbReference type="Google" id="ProtNLM"/>
    </source>
</evidence>
<dbReference type="InterPro" id="IPR021765">
    <property type="entry name" value="UstYa-like"/>
</dbReference>
<dbReference type="GO" id="GO:0043386">
    <property type="term" value="P:mycotoxin biosynthetic process"/>
    <property type="evidence" value="ECO:0007669"/>
    <property type="project" value="InterPro"/>
</dbReference>
<keyword evidence="4" id="KW-1185">Reference proteome</keyword>
<dbReference type="Proteomes" id="UP000799441">
    <property type="component" value="Unassembled WGS sequence"/>
</dbReference>
<evidence type="ECO:0000256" key="2">
    <source>
        <dbReference type="ARBA" id="ARBA00035112"/>
    </source>
</evidence>
<comment type="similarity">
    <text evidence="2">Belongs to the ustYa family.</text>
</comment>
<comment type="pathway">
    <text evidence="1">Mycotoxin biosynthesis.</text>
</comment>
<dbReference type="PANTHER" id="PTHR33365">
    <property type="entry name" value="YALI0B05434P"/>
    <property type="match status" value="1"/>
</dbReference>
<proteinExistence type="inferred from homology"/>
<organism evidence="3 4">
    <name type="scientific">Polychaeton citri CBS 116435</name>
    <dbReference type="NCBI Taxonomy" id="1314669"/>
    <lineage>
        <taxon>Eukaryota</taxon>
        <taxon>Fungi</taxon>
        <taxon>Dikarya</taxon>
        <taxon>Ascomycota</taxon>
        <taxon>Pezizomycotina</taxon>
        <taxon>Dothideomycetes</taxon>
        <taxon>Dothideomycetidae</taxon>
        <taxon>Capnodiales</taxon>
        <taxon>Capnodiaceae</taxon>
        <taxon>Polychaeton</taxon>
    </lineage>
</organism>
<dbReference type="PANTHER" id="PTHR33365:SF4">
    <property type="entry name" value="CYCLOCHLOROTINE BIOSYNTHESIS PROTEIN O"/>
    <property type="match status" value="1"/>
</dbReference>
<sequence length="205" mass="24006">MISVSSKPMRPITNASTAPSRTLVEYEKVKFTGTARFTDDGTAYRTRTPNETQYFGKPSRELDQAWDDLIGNRFFYITDKEAQAAFGPNFAQYHVTQYGINSELDVMHTLHCVNQVRQAVDSEYYRIDMEDNFMRYHIDHCLDIIRQAIQCKGDLTIIPTRWFDGIHKGFIDSDQTHTCRNFEKIREWTIRRHNSTPDAWRPPMP</sequence>
<accession>A0A9P4QCT7</accession>
<evidence type="ECO:0000313" key="3">
    <source>
        <dbReference type="EMBL" id="KAF2722586.1"/>
    </source>
</evidence>
<dbReference type="OrthoDB" id="3687641at2759"/>
<dbReference type="Pfam" id="PF11807">
    <property type="entry name" value="UstYa"/>
    <property type="match status" value="1"/>
</dbReference>
<protein>
    <recommendedName>
        <fullName evidence="5">Tat pathway signal sequence</fullName>
    </recommendedName>
</protein>
<feature type="non-terminal residue" evidence="3">
    <location>
        <position position="1"/>
    </location>
</feature>
<reference evidence="3" key="1">
    <citation type="journal article" date="2020" name="Stud. Mycol.">
        <title>101 Dothideomycetes genomes: a test case for predicting lifestyles and emergence of pathogens.</title>
        <authorList>
            <person name="Haridas S."/>
            <person name="Albert R."/>
            <person name="Binder M."/>
            <person name="Bloem J."/>
            <person name="Labutti K."/>
            <person name="Salamov A."/>
            <person name="Andreopoulos B."/>
            <person name="Baker S."/>
            <person name="Barry K."/>
            <person name="Bills G."/>
            <person name="Bluhm B."/>
            <person name="Cannon C."/>
            <person name="Castanera R."/>
            <person name="Culley D."/>
            <person name="Daum C."/>
            <person name="Ezra D."/>
            <person name="Gonzalez J."/>
            <person name="Henrissat B."/>
            <person name="Kuo A."/>
            <person name="Liang C."/>
            <person name="Lipzen A."/>
            <person name="Lutzoni F."/>
            <person name="Magnuson J."/>
            <person name="Mondo S."/>
            <person name="Nolan M."/>
            <person name="Ohm R."/>
            <person name="Pangilinan J."/>
            <person name="Park H.-J."/>
            <person name="Ramirez L."/>
            <person name="Alfaro M."/>
            <person name="Sun H."/>
            <person name="Tritt A."/>
            <person name="Yoshinaga Y."/>
            <person name="Zwiers L.-H."/>
            <person name="Turgeon B."/>
            <person name="Goodwin S."/>
            <person name="Spatafora J."/>
            <person name="Crous P."/>
            <person name="Grigoriev I."/>
        </authorList>
    </citation>
    <scope>NUCLEOTIDE SEQUENCE</scope>
    <source>
        <strain evidence="3">CBS 116435</strain>
    </source>
</reference>